<feature type="domain" description="Thiamine pyrophosphate enzyme TPP-binding" evidence="16">
    <location>
        <begin position="384"/>
        <end position="531"/>
    </location>
</feature>
<dbReference type="InterPro" id="IPR012846">
    <property type="entry name" value="Acetolactate_synth_lsu"/>
</dbReference>
<dbReference type="Pfam" id="PF02776">
    <property type="entry name" value="TPP_enzyme_N"/>
    <property type="match status" value="1"/>
</dbReference>
<keyword evidence="7 14" id="KW-0808">Transferase</keyword>
<evidence type="ECO:0000256" key="13">
    <source>
        <dbReference type="ARBA" id="ARBA00048670"/>
    </source>
</evidence>
<dbReference type="GO" id="GO:0005948">
    <property type="term" value="C:acetolactate synthase complex"/>
    <property type="evidence" value="ECO:0007669"/>
    <property type="project" value="TreeGrafter"/>
</dbReference>
<dbReference type="GO" id="GO:0009097">
    <property type="term" value="P:isoleucine biosynthetic process"/>
    <property type="evidence" value="ECO:0007669"/>
    <property type="project" value="UniProtKB-UniPathway"/>
</dbReference>
<accession>A0A4Z0Y0Q4</accession>
<dbReference type="InterPro" id="IPR045229">
    <property type="entry name" value="TPP_enz"/>
</dbReference>
<protein>
    <recommendedName>
        <fullName evidence="4 14">Acetolactate synthase</fullName>
        <ecNumber evidence="4 14">2.2.1.6</ecNumber>
    </recommendedName>
</protein>
<dbReference type="CDD" id="cd07035">
    <property type="entry name" value="TPP_PYR_POX_like"/>
    <property type="match status" value="1"/>
</dbReference>
<dbReference type="GO" id="GO:0003984">
    <property type="term" value="F:acetolactate synthase activity"/>
    <property type="evidence" value="ECO:0007669"/>
    <property type="project" value="UniProtKB-EC"/>
</dbReference>
<name>A0A4Z0Y0Q4_9FIRM</name>
<dbReference type="InterPro" id="IPR011766">
    <property type="entry name" value="TPP_enzyme_TPP-bd"/>
</dbReference>
<keyword evidence="9" id="KW-0274">FAD</keyword>
<feature type="domain" description="Thiamine pyrophosphate enzyme N-terminal TPP-binding" evidence="17">
    <location>
        <begin position="4"/>
        <end position="119"/>
    </location>
</feature>
<proteinExistence type="inferred from homology"/>
<keyword evidence="5 14" id="KW-0028">Amino-acid biosynthesis</keyword>
<dbReference type="FunFam" id="3.40.50.970:FF:000007">
    <property type="entry name" value="Acetolactate synthase"/>
    <property type="match status" value="1"/>
</dbReference>
<dbReference type="GO" id="GO:0000287">
    <property type="term" value="F:magnesium ion binding"/>
    <property type="evidence" value="ECO:0007669"/>
    <property type="project" value="UniProtKB-UniRule"/>
</dbReference>
<feature type="domain" description="Thiamine pyrophosphate enzyme central" evidence="15">
    <location>
        <begin position="192"/>
        <end position="326"/>
    </location>
</feature>
<dbReference type="NCBIfam" id="TIGR00118">
    <property type="entry name" value="acolac_lg"/>
    <property type="match status" value="1"/>
</dbReference>
<evidence type="ECO:0000259" key="15">
    <source>
        <dbReference type="Pfam" id="PF00205"/>
    </source>
</evidence>
<comment type="catalytic activity">
    <reaction evidence="13 14">
        <text>2 pyruvate + H(+) = (2S)-2-acetolactate + CO2</text>
        <dbReference type="Rhea" id="RHEA:25249"/>
        <dbReference type="ChEBI" id="CHEBI:15361"/>
        <dbReference type="ChEBI" id="CHEBI:15378"/>
        <dbReference type="ChEBI" id="CHEBI:16526"/>
        <dbReference type="ChEBI" id="CHEBI:58476"/>
        <dbReference type="EC" id="2.2.1.6"/>
    </reaction>
</comment>
<evidence type="ECO:0000256" key="12">
    <source>
        <dbReference type="ARBA" id="ARBA00023304"/>
    </source>
</evidence>
<dbReference type="Pfam" id="PF02775">
    <property type="entry name" value="TPP_enzyme_C"/>
    <property type="match status" value="1"/>
</dbReference>
<dbReference type="InterPro" id="IPR012000">
    <property type="entry name" value="Thiamin_PyroP_enz_cen_dom"/>
</dbReference>
<comment type="pathway">
    <text evidence="2 14">Amino-acid biosynthesis; L-valine biosynthesis; L-valine from pyruvate: step 1/4.</text>
</comment>
<comment type="cofactor">
    <cofactor evidence="14">
        <name>Mg(2+)</name>
        <dbReference type="ChEBI" id="CHEBI:18420"/>
    </cofactor>
    <text evidence="14">Binds 1 Mg(2+) ion per subunit.</text>
</comment>
<dbReference type="AlphaFoldDB" id="A0A4Z0Y0Q4"/>
<dbReference type="UniPathway" id="UPA00047">
    <property type="reaction ID" value="UER00055"/>
</dbReference>
<dbReference type="Pfam" id="PF00205">
    <property type="entry name" value="TPP_enzyme_M"/>
    <property type="match status" value="1"/>
</dbReference>
<dbReference type="InterPro" id="IPR029061">
    <property type="entry name" value="THDP-binding"/>
</dbReference>
<comment type="cofactor">
    <cofactor evidence="14">
        <name>thiamine diphosphate</name>
        <dbReference type="ChEBI" id="CHEBI:58937"/>
    </cofactor>
    <text evidence="14">Binds 1 thiamine pyrophosphate per subunit.</text>
</comment>
<dbReference type="PROSITE" id="PS00187">
    <property type="entry name" value="TPP_ENZYMES"/>
    <property type="match status" value="1"/>
</dbReference>
<dbReference type="Gene3D" id="3.40.50.970">
    <property type="match status" value="2"/>
</dbReference>
<dbReference type="FunFam" id="3.40.50.970:FF:000016">
    <property type="entry name" value="Acetolactate synthase"/>
    <property type="match status" value="1"/>
</dbReference>
<dbReference type="EC" id="2.2.1.6" evidence="4 14"/>
<evidence type="ECO:0000256" key="1">
    <source>
        <dbReference type="ARBA" id="ARBA00004974"/>
    </source>
</evidence>
<evidence type="ECO:0000313" key="19">
    <source>
        <dbReference type="Proteomes" id="UP000297714"/>
    </source>
</evidence>
<comment type="caution">
    <text evidence="18">The sequence shown here is derived from an EMBL/GenBank/DDBJ whole genome shotgun (WGS) entry which is preliminary data.</text>
</comment>
<dbReference type="PANTHER" id="PTHR18968">
    <property type="entry name" value="THIAMINE PYROPHOSPHATE ENZYMES"/>
    <property type="match status" value="1"/>
</dbReference>
<evidence type="ECO:0000256" key="4">
    <source>
        <dbReference type="ARBA" id="ARBA00013145"/>
    </source>
</evidence>
<dbReference type="PANTHER" id="PTHR18968:SF13">
    <property type="entry name" value="ACETOLACTATE SYNTHASE CATALYTIC SUBUNIT, MITOCHONDRIAL"/>
    <property type="match status" value="1"/>
</dbReference>
<evidence type="ECO:0000256" key="10">
    <source>
        <dbReference type="ARBA" id="ARBA00022842"/>
    </source>
</evidence>
<dbReference type="FunFam" id="3.40.50.1220:FF:000008">
    <property type="entry name" value="Acetolactate synthase"/>
    <property type="match status" value="1"/>
</dbReference>
<sequence length="556" mass="60883">MQLTGAQILMECLLEQGVDTVFGYPGGAVLNIYDALYEYRDKICHIRTAHEQGAAHAADGYARSTGKTGVCIATSGPGATNLVTGIATAYMDSIPMVAITGNVSCALLGLDSFQEVDITGITMPVTKHNFLVKHIEDLADTIRKAFLIAGTGRKGPVLVDIPKDVTAQKYEYIPHAPLPAPKGDFPYDERFEQALTMLKKSERPFIYSGGGVIASEASGELKKFADLLDAPVASSLMCQGGFDQTDPRYIGMLGMHGTNTSALAIKNCDLLIAIGTRFSDRVLCNADLFAQHCPIIQIDIDTAEFNKNIEVDLKMKGDAKEILARLNQLLPQCQHKGWLEQIAEWKDLYPLEQMAESEGEVLPQEVIETLDRLTDSKAIIVTEVGQHQMWAAQFYRFRTPRHFISSGGLGTMGYGLGAAIGAQVANPDQRVINLAGDGSFHMNCNELATLAQYNIPVIELVFNNRVLGMVRQWQKLFYQNRFSQTTLDSATNFEMLAQAFGIKAFAISRREEIEPVLKEALAYQGPSLINCHISPDINVLPMVPAGSSVEEPILEM</sequence>
<evidence type="ECO:0000259" key="17">
    <source>
        <dbReference type="Pfam" id="PF02776"/>
    </source>
</evidence>
<keyword evidence="11 14" id="KW-0786">Thiamine pyrophosphate</keyword>
<keyword evidence="8 14" id="KW-0479">Metal-binding</keyword>
<comment type="pathway">
    <text evidence="1 14">Amino-acid biosynthesis; L-isoleucine biosynthesis; L-isoleucine from 2-oxobutanoate: step 1/4.</text>
</comment>
<dbReference type="RefSeq" id="WP_135657733.1">
    <property type="nucleotide sequence ID" value="NZ_JAJUFJ010000002.1"/>
</dbReference>
<evidence type="ECO:0000259" key="16">
    <source>
        <dbReference type="Pfam" id="PF02775"/>
    </source>
</evidence>
<evidence type="ECO:0000256" key="6">
    <source>
        <dbReference type="ARBA" id="ARBA00022630"/>
    </source>
</evidence>
<keyword evidence="19" id="KW-1185">Reference proteome</keyword>
<dbReference type="Proteomes" id="UP000297714">
    <property type="component" value="Unassembled WGS sequence"/>
</dbReference>
<dbReference type="UniPathway" id="UPA00049">
    <property type="reaction ID" value="UER00059"/>
</dbReference>
<keyword evidence="10 14" id="KW-0460">Magnesium</keyword>
<evidence type="ECO:0000313" key="18">
    <source>
        <dbReference type="EMBL" id="TGJ77324.1"/>
    </source>
</evidence>
<dbReference type="GO" id="GO:0030976">
    <property type="term" value="F:thiamine pyrophosphate binding"/>
    <property type="evidence" value="ECO:0007669"/>
    <property type="project" value="UniProtKB-UniRule"/>
</dbReference>
<gene>
    <name evidence="18" type="primary">ilvB_1</name>
    <name evidence="18" type="ORF">CAGA_06930</name>
</gene>
<dbReference type="OrthoDB" id="4494979at2"/>
<evidence type="ECO:0000256" key="7">
    <source>
        <dbReference type="ARBA" id="ARBA00022679"/>
    </source>
</evidence>
<dbReference type="CDD" id="cd02015">
    <property type="entry name" value="TPP_AHAS"/>
    <property type="match status" value="1"/>
</dbReference>
<evidence type="ECO:0000256" key="3">
    <source>
        <dbReference type="ARBA" id="ARBA00007812"/>
    </source>
</evidence>
<evidence type="ECO:0000256" key="5">
    <source>
        <dbReference type="ARBA" id="ARBA00022605"/>
    </source>
</evidence>
<dbReference type="InterPro" id="IPR000399">
    <property type="entry name" value="TPP-bd_CS"/>
</dbReference>
<dbReference type="EMBL" id="SRMQ01000002">
    <property type="protein sequence ID" value="TGJ77324.1"/>
    <property type="molecule type" value="Genomic_DNA"/>
</dbReference>
<keyword evidence="6" id="KW-0285">Flavoprotein</keyword>
<reference evidence="18 19" key="1">
    <citation type="submission" date="2019-04" db="EMBL/GenBank/DDBJ databases">
        <authorList>
            <person name="Poehlein A."/>
            <person name="Bengelsdorf F.R."/>
            <person name="Duerre P."/>
            <person name="Daniel R."/>
        </authorList>
    </citation>
    <scope>NUCLEOTIDE SEQUENCE [LARGE SCALE GENOMIC DNA]</scope>
    <source>
        <strain evidence="18 19">BS-1</strain>
    </source>
</reference>
<dbReference type="SUPFAM" id="SSF52467">
    <property type="entry name" value="DHS-like NAD/FAD-binding domain"/>
    <property type="match status" value="1"/>
</dbReference>
<keyword evidence="12 14" id="KW-0100">Branched-chain amino acid biosynthesis</keyword>
<organism evidence="18 19">
    <name type="scientific">Caproiciproducens galactitolivorans</name>
    <dbReference type="NCBI Taxonomy" id="642589"/>
    <lineage>
        <taxon>Bacteria</taxon>
        <taxon>Bacillati</taxon>
        <taxon>Bacillota</taxon>
        <taxon>Clostridia</taxon>
        <taxon>Eubacteriales</taxon>
        <taxon>Acutalibacteraceae</taxon>
        <taxon>Caproiciproducens</taxon>
    </lineage>
</organism>
<dbReference type="InterPro" id="IPR039368">
    <property type="entry name" value="AHAS_TPP"/>
</dbReference>
<dbReference type="InterPro" id="IPR012001">
    <property type="entry name" value="Thiamin_PyroP_enz_TPP-bd_dom"/>
</dbReference>
<evidence type="ECO:0000256" key="2">
    <source>
        <dbReference type="ARBA" id="ARBA00005025"/>
    </source>
</evidence>
<dbReference type="InterPro" id="IPR029035">
    <property type="entry name" value="DHS-like_NAD/FAD-binding_dom"/>
</dbReference>
<evidence type="ECO:0000256" key="11">
    <source>
        <dbReference type="ARBA" id="ARBA00023052"/>
    </source>
</evidence>
<evidence type="ECO:0000256" key="9">
    <source>
        <dbReference type="ARBA" id="ARBA00022827"/>
    </source>
</evidence>
<evidence type="ECO:0000256" key="14">
    <source>
        <dbReference type="RuleBase" id="RU003591"/>
    </source>
</evidence>
<dbReference type="Gene3D" id="3.40.50.1220">
    <property type="entry name" value="TPP-binding domain"/>
    <property type="match status" value="1"/>
</dbReference>
<dbReference type="GO" id="GO:0050660">
    <property type="term" value="F:flavin adenine dinucleotide binding"/>
    <property type="evidence" value="ECO:0007669"/>
    <property type="project" value="InterPro"/>
</dbReference>
<dbReference type="GO" id="GO:0009099">
    <property type="term" value="P:L-valine biosynthetic process"/>
    <property type="evidence" value="ECO:0007669"/>
    <property type="project" value="UniProtKB-UniPathway"/>
</dbReference>
<comment type="similarity">
    <text evidence="3 14">Belongs to the TPP enzyme family.</text>
</comment>
<evidence type="ECO:0000256" key="8">
    <source>
        <dbReference type="ARBA" id="ARBA00022723"/>
    </source>
</evidence>
<dbReference type="SUPFAM" id="SSF52518">
    <property type="entry name" value="Thiamin diphosphate-binding fold (THDP-binding)"/>
    <property type="match status" value="2"/>
</dbReference>